<dbReference type="InterPro" id="IPR023385">
    <property type="entry name" value="YopX-like_C"/>
</dbReference>
<evidence type="ECO:0000259" key="1">
    <source>
        <dbReference type="Pfam" id="PF09643"/>
    </source>
</evidence>
<dbReference type="InterPro" id="IPR019096">
    <property type="entry name" value="YopX_protein"/>
</dbReference>
<gene>
    <name evidence="2" type="ORF">EEL30_21735</name>
</gene>
<proteinExistence type="predicted"/>
<organism evidence="2 3">
    <name type="scientific">Brevibacillus laterosporus</name>
    <name type="common">Bacillus laterosporus</name>
    <dbReference type="NCBI Taxonomy" id="1465"/>
    <lineage>
        <taxon>Bacteria</taxon>
        <taxon>Bacillati</taxon>
        <taxon>Bacillota</taxon>
        <taxon>Bacilli</taxon>
        <taxon>Bacillales</taxon>
        <taxon>Paenibacillaceae</taxon>
        <taxon>Brevibacillus</taxon>
    </lineage>
</organism>
<dbReference type="SUPFAM" id="SSF159006">
    <property type="entry name" value="YopX-like"/>
    <property type="match status" value="1"/>
</dbReference>
<evidence type="ECO:0000313" key="3">
    <source>
        <dbReference type="Proteomes" id="UP000319432"/>
    </source>
</evidence>
<dbReference type="AlphaFoldDB" id="A0A518VCF2"/>
<evidence type="ECO:0000313" key="2">
    <source>
        <dbReference type="EMBL" id="QDX94665.1"/>
    </source>
</evidence>
<sequence length="117" mass="14035">MFLAWDDNRQKWITKDVIITNDGIYKDFRDYLDGIATKEVAILKNVGIPDKNNKQVYEEYIVHHEFYGQLIVKWLTEQAYFYLHDPHYSDPYEEGEHHTAELIRECEVIGNTFEDIY</sequence>
<feature type="domain" description="YopX protein" evidence="1">
    <location>
        <begin position="2"/>
        <end position="115"/>
    </location>
</feature>
<dbReference type="Proteomes" id="UP000319432">
    <property type="component" value="Chromosome"/>
</dbReference>
<keyword evidence="3" id="KW-1185">Reference proteome</keyword>
<dbReference type="Gene3D" id="2.30.30.290">
    <property type="entry name" value="YopX-like domains"/>
    <property type="match status" value="1"/>
</dbReference>
<reference evidence="2 3" key="1">
    <citation type="submission" date="2018-11" db="EMBL/GenBank/DDBJ databases">
        <title>Phylogenetic determinants of toxin gene distribution in genomes of Brevibacillus laterosporus.</title>
        <authorList>
            <person name="Glare T.R."/>
            <person name="Durrant A."/>
            <person name="Berry C."/>
            <person name="Palma L."/>
            <person name="Ormskirk M."/>
            <person name="Cox M.O."/>
        </authorList>
    </citation>
    <scope>NUCLEOTIDE SEQUENCE [LARGE SCALE GENOMIC DNA]</scope>
    <source>
        <strain evidence="2 3">1821L</strain>
    </source>
</reference>
<dbReference type="EMBL" id="CP033464">
    <property type="protein sequence ID" value="QDX94665.1"/>
    <property type="molecule type" value="Genomic_DNA"/>
</dbReference>
<dbReference type="Pfam" id="PF09643">
    <property type="entry name" value="YopX"/>
    <property type="match status" value="1"/>
</dbReference>
<name>A0A518VCF2_BRELA</name>
<protein>
    <recommendedName>
        <fullName evidence="1">YopX protein domain-containing protein</fullName>
    </recommendedName>
</protein>
<accession>A0A518VCF2</accession>